<name>A0AAE3ECV3_9FIRM</name>
<dbReference type="InterPro" id="IPR003439">
    <property type="entry name" value="ABC_transporter-like_ATP-bd"/>
</dbReference>
<dbReference type="Gene3D" id="3.40.50.300">
    <property type="entry name" value="P-loop containing nucleotide triphosphate hydrolases"/>
    <property type="match status" value="1"/>
</dbReference>
<evidence type="ECO:0000259" key="5">
    <source>
        <dbReference type="PROSITE" id="PS50893"/>
    </source>
</evidence>
<proteinExistence type="inferred from homology"/>
<dbReference type="GO" id="GO:0016887">
    <property type="term" value="F:ATP hydrolysis activity"/>
    <property type="evidence" value="ECO:0007669"/>
    <property type="project" value="InterPro"/>
</dbReference>
<keyword evidence="3" id="KW-0547">Nucleotide-binding</keyword>
<dbReference type="RefSeq" id="WP_308454525.1">
    <property type="nucleotide sequence ID" value="NZ_JAJEQR010000048.1"/>
</dbReference>
<sequence length="253" mass="28143">METVLEVRNLTKTFPKRGSREALEAVADVSFRIEPGECLAVIGGSGSGKTTVAKMITRLLPADSGQIFLMGEEITHAKGKALRTIYRKMQMVFQTPAESFDPRRTLGESAAESLCNQGIGKAEAASRVQELFLRCGLPEEYLMRYPHEVSGGQCQRAAIARAAVLHPALLILDEATSALDMTVQKEILELLSELRREEGMTYLFISHDIALVQQFCDRVLVMDQGRMIEEGTPDEVIRAPRQEYTKRLIESIL</sequence>
<dbReference type="AlphaFoldDB" id="A0AAE3ECV3"/>
<evidence type="ECO:0000313" key="7">
    <source>
        <dbReference type="Proteomes" id="UP001198182"/>
    </source>
</evidence>
<dbReference type="SMART" id="SM00382">
    <property type="entry name" value="AAA"/>
    <property type="match status" value="1"/>
</dbReference>
<comment type="similarity">
    <text evidence="1">Belongs to the ABC transporter superfamily.</text>
</comment>
<dbReference type="GO" id="GO:0055085">
    <property type="term" value="P:transmembrane transport"/>
    <property type="evidence" value="ECO:0007669"/>
    <property type="project" value="UniProtKB-ARBA"/>
</dbReference>
<reference evidence="6" key="1">
    <citation type="submission" date="2021-10" db="EMBL/GenBank/DDBJ databases">
        <title>Anaerobic single-cell dispensing facilitates the cultivation of human gut bacteria.</title>
        <authorList>
            <person name="Afrizal A."/>
        </authorList>
    </citation>
    <scope>NUCLEOTIDE SEQUENCE</scope>
    <source>
        <strain evidence="6">CLA-AA-H215</strain>
    </source>
</reference>
<feature type="domain" description="ABC transporter" evidence="5">
    <location>
        <begin position="5"/>
        <end position="249"/>
    </location>
</feature>
<keyword evidence="2" id="KW-0813">Transport</keyword>
<dbReference type="GO" id="GO:0005524">
    <property type="term" value="F:ATP binding"/>
    <property type="evidence" value="ECO:0007669"/>
    <property type="project" value="UniProtKB-KW"/>
</dbReference>
<evidence type="ECO:0000256" key="4">
    <source>
        <dbReference type="ARBA" id="ARBA00022840"/>
    </source>
</evidence>
<organism evidence="6 7">
    <name type="scientific">Hominifimenecus microfluidus</name>
    <dbReference type="NCBI Taxonomy" id="2885348"/>
    <lineage>
        <taxon>Bacteria</taxon>
        <taxon>Bacillati</taxon>
        <taxon>Bacillota</taxon>
        <taxon>Clostridia</taxon>
        <taxon>Lachnospirales</taxon>
        <taxon>Lachnospiraceae</taxon>
        <taxon>Hominifimenecus</taxon>
    </lineage>
</organism>
<dbReference type="SUPFAM" id="SSF52540">
    <property type="entry name" value="P-loop containing nucleoside triphosphate hydrolases"/>
    <property type="match status" value="1"/>
</dbReference>
<dbReference type="InterPro" id="IPR027417">
    <property type="entry name" value="P-loop_NTPase"/>
</dbReference>
<dbReference type="InterPro" id="IPR017871">
    <property type="entry name" value="ABC_transporter-like_CS"/>
</dbReference>
<dbReference type="Proteomes" id="UP001198182">
    <property type="component" value="Unassembled WGS sequence"/>
</dbReference>
<protein>
    <submittedName>
        <fullName evidence="6">Dipeptide/oligopeptide/nickel ABC transporter ATP-binding protein</fullName>
    </submittedName>
</protein>
<dbReference type="Pfam" id="PF00005">
    <property type="entry name" value="ABC_tran"/>
    <property type="match status" value="1"/>
</dbReference>
<dbReference type="EMBL" id="JAJEQR010000048">
    <property type="protein sequence ID" value="MCC2232038.1"/>
    <property type="molecule type" value="Genomic_DNA"/>
</dbReference>
<accession>A0AAE3ECV3</accession>
<evidence type="ECO:0000256" key="2">
    <source>
        <dbReference type="ARBA" id="ARBA00022448"/>
    </source>
</evidence>
<dbReference type="PROSITE" id="PS50893">
    <property type="entry name" value="ABC_TRANSPORTER_2"/>
    <property type="match status" value="1"/>
</dbReference>
<comment type="caution">
    <text evidence="6">The sequence shown here is derived from an EMBL/GenBank/DDBJ whole genome shotgun (WGS) entry which is preliminary data.</text>
</comment>
<dbReference type="PROSITE" id="PS00211">
    <property type="entry name" value="ABC_TRANSPORTER_1"/>
    <property type="match status" value="1"/>
</dbReference>
<gene>
    <name evidence="6" type="ORF">LKD81_13710</name>
</gene>
<dbReference type="InterPro" id="IPR003593">
    <property type="entry name" value="AAA+_ATPase"/>
</dbReference>
<evidence type="ECO:0000313" key="6">
    <source>
        <dbReference type="EMBL" id="MCC2232038.1"/>
    </source>
</evidence>
<evidence type="ECO:0000256" key="3">
    <source>
        <dbReference type="ARBA" id="ARBA00022741"/>
    </source>
</evidence>
<keyword evidence="7" id="KW-1185">Reference proteome</keyword>
<dbReference type="PANTHER" id="PTHR43776:SF7">
    <property type="entry name" value="D,D-DIPEPTIDE TRANSPORT ATP-BINDING PROTEIN DDPF-RELATED"/>
    <property type="match status" value="1"/>
</dbReference>
<dbReference type="CDD" id="cd03257">
    <property type="entry name" value="ABC_NikE_OppD_transporters"/>
    <property type="match status" value="1"/>
</dbReference>
<evidence type="ECO:0000256" key="1">
    <source>
        <dbReference type="ARBA" id="ARBA00005417"/>
    </source>
</evidence>
<dbReference type="PANTHER" id="PTHR43776">
    <property type="entry name" value="TRANSPORT ATP-BINDING PROTEIN"/>
    <property type="match status" value="1"/>
</dbReference>
<dbReference type="InterPro" id="IPR050319">
    <property type="entry name" value="ABC_transp_ATP-bind"/>
</dbReference>
<keyword evidence="4 6" id="KW-0067">ATP-binding</keyword>